<proteinExistence type="predicted"/>
<organism evidence="1 2">
    <name type="scientific">Diabrotica balteata</name>
    <name type="common">Banded cucumber beetle</name>
    <dbReference type="NCBI Taxonomy" id="107213"/>
    <lineage>
        <taxon>Eukaryota</taxon>
        <taxon>Metazoa</taxon>
        <taxon>Ecdysozoa</taxon>
        <taxon>Arthropoda</taxon>
        <taxon>Hexapoda</taxon>
        <taxon>Insecta</taxon>
        <taxon>Pterygota</taxon>
        <taxon>Neoptera</taxon>
        <taxon>Endopterygota</taxon>
        <taxon>Coleoptera</taxon>
        <taxon>Polyphaga</taxon>
        <taxon>Cucujiformia</taxon>
        <taxon>Chrysomeloidea</taxon>
        <taxon>Chrysomelidae</taxon>
        <taxon>Galerucinae</taxon>
        <taxon>Diabroticina</taxon>
        <taxon>Diabroticites</taxon>
        <taxon>Diabrotica</taxon>
    </lineage>
</organism>
<gene>
    <name evidence="1" type="ORF">DIABBA_LOCUS12526</name>
</gene>
<evidence type="ECO:0000313" key="1">
    <source>
        <dbReference type="EMBL" id="CAG9839793.1"/>
    </source>
</evidence>
<evidence type="ECO:0000313" key="2">
    <source>
        <dbReference type="Proteomes" id="UP001153709"/>
    </source>
</evidence>
<reference evidence="1" key="1">
    <citation type="submission" date="2022-01" db="EMBL/GenBank/DDBJ databases">
        <authorList>
            <person name="King R."/>
        </authorList>
    </citation>
    <scope>NUCLEOTIDE SEQUENCE</scope>
</reference>
<protein>
    <submittedName>
        <fullName evidence="1">Uncharacterized protein</fullName>
    </submittedName>
</protein>
<sequence>MAILFYYQSGMHFDMHNYYLKSGRGAAPATAPVDFYRLYVTDGTFMGAKDKAYAVFKTKNINLDMKNITDEVFFVDFDTQLGEVSFAVLAYDVLAELIKPVVTYWTNWGDLPKTEIGRMQKLNFDGDFEAFVLYLDRIKEDLSGIVTFKYDPEILEQIDGEEKRERAYFNKPLIAQSELTVRVWSKLIEKVSFTTKILYMYTLKRL</sequence>
<keyword evidence="2" id="KW-1185">Reference proteome</keyword>
<accession>A0A9N9TEC0</accession>
<dbReference type="EMBL" id="OU898283">
    <property type="protein sequence ID" value="CAG9839793.1"/>
    <property type="molecule type" value="Genomic_DNA"/>
</dbReference>
<dbReference type="OrthoDB" id="286107at2759"/>
<name>A0A9N9TEC0_DIABA</name>
<dbReference type="AlphaFoldDB" id="A0A9N9TEC0"/>
<dbReference type="Proteomes" id="UP001153709">
    <property type="component" value="Chromosome 8"/>
</dbReference>